<feature type="region of interest" description="Disordered" evidence="1">
    <location>
        <begin position="39"/>
        <end position="58"/>
    </location>
</feature>
<dbReference type="AlphaFoldDB" id="A0A6G0W9D3"/>
<comment type="caution">
    <text evidence="2">The sequence shown here is derived from an EMBL/GenBank/DDBJ whole genome shotgun (WGS) entry which is preliminary data.</text>
</comment>
<name>A0A6G0W9D3_9STRA</name>
<evidence type="ECO:0000313" key="3">
    <source>
        <dbReference type="Proteomes" id="UP000481153"/>
    </source>
</evidence>
<accession>A0A6G0W9D3</accession>
<protein>
    <submittedName>
        <fullName evidence="2">Uncharacterized protein</fullName>
    </submittedName>
</protein>
<dbReference type="VEuPathDB" id="FungiDB:AeMF1_018251"/>
<gene>
    <name evidence="2" type="ORF">Ae201684_017390</name>
</gene>
<feature type="region of interest" description="Disordered" evidence="1">
    <location>
        <begin position="84"/>
        <end position="138"/>
    </location>
</feature>
<sequence>MDGELIESLRQDLRTVERNAARDGRLREFVTKPTKLERIHFPQPNDDDATAAVASPPSGMAIRRRDSFATAVIKRHCGIDPMFVDDEEPSNLHHQRPASATPEAVPASPKKVTVPVRPATVHVSSQRHQRRRSFESLHREEKANVQALETQFTTIKDILIRHFDRLCQHGRPDYEVSHAVYMKLHKFDDKMHIEHAEGTITRKSTKAVTAPARCATGQMR</sequence>
<evidence type="ECO:0000313" key="2">
    <source>
        <dbReference type="EMBL" id="KAF0723815.1"/>
    </source>
</evidence>
<keyword evidence="3" id="KW-1185">Reference proteome</keyword>
<evidence type="ECO:0000256" key="1">
    <source>
        <dbReference type="SAM" id="MobiDB-lite"/>
    </source>
</evidence>
<proteinExistence type="predicted"/>
<organism evidence="2 3">
    <name type="scientific">Aphanomyces euteiches</name>
    <dbReference type="NCBI Taxonomy" id="100861"/>
    <lineage>
        <taxon>Eukaryota</taxon>
        <taxon>Sar</taxon>
        <taxon>Stramenopiles</taxon>
        <taxon>Oomycota</taxon>
        <taxon>Saprolegniomycetes</taxon>
        <taxon>Saprolegniales</taxon>
        <taxon>Verrucalvaceae</taxon>
        <taxon>Aphanomyces</taxon>
    </lineage>
</organism>
<dbReference type="OrthoDB" id="73379at2759"/>
<reference evidence="2 3" key="1">
    <citation type="submission" date="2019-07" db="EMBL/GenBank/DDBJ databases">
        <title>Genomics analysis of Aphanomyces spp. identifies a new class of oomycete effector associated with host adaptation.</title>
        <authorList>
            <person name="Gaulin E."/>
        </authorList>
    </citation>
    <scope>NUCLEOTIDE SEQUENCE [LARGE SCALE GENOMIC DNA]</scope>
    <source>
        <strain evidence="2 3">ATCC 201684</strain>
    </source>
</reference>
<dbReference type="Proteomes" id="UP000481153">
    <property type="component" value="Unassembled WGS sequence"/>
</dbReference>
<dbReference type="EMBL" id="VJMJ01000295">
    <property type="protein sequence ID" value="KAF0723815.1"/>
    <property type="molecule type" value="Genomic_DNA"/>
</dbReference>